<name>A0AAP0MTX6_9ROSI</name>
<evidence type="ECO:0000313" key="2">
    <source>
        <dbReference type="Proteomes" id="UP001428341"/>
    </source>
</evidence>
<dbReference type="Gene3D" id="3.40.50.450">
    <property type="match status" value="1"/>
</dbReference>
<accession>A0AAP0MTX6</accession>
<keyword evidence="2" id="KW-1185">Reference proteome</keyword>
<protein>
    <submittedName>
        <fullName evidence="1">Uncharacterized protein</fullName>
    </submittedName>
</protein>
<dbReference type="AlphaFoldDB" id="A0AAP0MTX6"/>
<reference evidence="1 2" key="1">
    <citation type="submission" date="2024-05" db="EMBL/GenBank/DDBJ databases">
        <title>Haplotype-resolved chromosome-level genome assembly of Huyou (Citrus changshanensis).</title>
        <authorList>
            <person name="Miao C."/>
            <person name="Chen W."/>
            <person name="Wu Y."/>
            <person name="Wang L."/>
            <person name="Zhao S."/>
            <person name="Grierson D."/>
            <person name="Xu C."/>
            <person name="Chen K."/>
        </authorList>
    </citation>
    <scope>NUCLEOTIDE SEQUENCE [LARGE SCALE GENOMIC DNA]</scope>
    <source>
        <strain evidence="1">01-14</strain>
        <tissue evidence="1">Leaf</tissue>
    </source>
</reference>
<gene>
    <name evidence="1" type="ORF">WN944_010561</name>
</gene>
<dbReference type="EMBL" id="JBCGBO010000002">
    <property type="protein sequence ID" value="KAK9222129.1"/>
    <property type="molecule type" value="Genomic_DNA"/>
</dbReference>
<proteinExistence type="predicted"/>
<comment type="caution">
    <text evidence="1">The sequence shown here is derived from an EMBL/GenBank/DDBJ whole genome shotgun (WGS) entry which is preliminary data.</text>
</comment>
<dbReference type="Proteomes" id="UP001428341">
    <property type="component" value="Unassembled WGS sequence"/>
</dbReference>
<dbReference type="SUPFAM" id="SSF102405">
    <property type="entry name" value="MCP/YpsA-like"/>
    <property type="match status" value="1"/>
</dbReference>
<organism evidence="1 2">
    <name type="scientific">Citrus x changshan-huyou</name>
    <dbReference type="NCBI Taxonomy" id="2935761"/>
    <lineage>
        <taxon>Eukaryota</taxon>
        <taxon>Viridiplantae</taxon>
        <taxon>Streptophyta</taxon>
        <taxon>Embryophyta</taxon>
        <taxon>Tracheophyta</taxon>
        <taxon>Spermatophyta</taxon>
        <taxon>Magnoliopsida</taxon>
        <taxon>eudicotyledons</taxon>
        <taxon>Gunneridae</taxon>
        <taxon>Pentapetalae</taxon>
        <taxon>rosids</taxon>
        <taxon>malvids</taxon>
        <taxon>Sapindales</taxon>
        <taxon>Rutaceae</taxon>
        <taxon>Aurantioideae</taxon>
        <taxon>Citrus</taxon>
    </lineage>
</organism>
<evidence type="ECO:0000313" key="1">
    <source>
        <dbReference type="EMBL" id="KAK9222129.1"/>
    </source>
</evidence>
<sequence>MDDIDDVENLNPLREIQPINGREDDRDRAIKDYTMLTPQVIYPRIVRPKVQAANFELKPVMFQIYKQWGNLNGLSSEDPHLHLKQILEMETFYNGLNPSTRLIVDVSTNGALLSKSYNEAYGILERIENNNYQWPSTRQDVIRFCYEKYKEFVQVGIDIDHTIAERKLHLVYGGGDRGLSKLISKAVFVRGSQVLCIIPKALKPLGCLSNPPTGEELVVSTKKLFICAPTTNELLDLLQAKKPEPNLMTLRLDWATDDDASNP</sequence>